<evidence type="ECO:0000259" key="16">
    <source>
        <dbReference type="PROSITE" id="PS51747"/>
    </source>
</evidence>
<dbReference type="EMBL" id="BOQE01000001">
    <property type="protein sequence ID" value="GIM44752.1"/>
    <property type="molecule type" value="Genomic_DNA"/>
</dbReference>
<dbReference type="Gene3D" id="3.40.140.10">
    <property type="entry name" value="Cytidine Deaminase, domain 2"/>
    <property type="match status" value="1"/>
</dbReference>
<keyword evidence="18" id="KW-1185">Reference proteome</keyword>
<evidence type="ECO:0000256" key="4">
    <source>
        <dbReference type="ARBA" id="ARBA00012783"/>
    </source>
</evidence>
<gene>
    <name evidence="17" type="primary">cdd</name>
    <name evidence="17" type="ORF">DNHGIG_03010</name>
</gene>
<evidence type="ECO:0000256" key="7">
    <source>
        <dbReference type="ARBA" id="ARBA00022801"/>
    </source>
</evidence>
<dbReference type="PANTHER" id="PTHR11644:SF2">
    <property type="entry name" value="CYTIDINE DEAMINASE"/>
    <property type="match status" value="1"/>
</dbReference>
<keyword evidence="6 14" id="KW-0479">Metal-binding</keyword>
<evidence type="ECO:0000313" key="17">
    <source>
        <dbReference type="EMBL" id="GIM44752.1"/>
    </source>
</evidence>
<dbReference type="NCBIfam" id="NF004064">
    <property type="entry name" value="PRK05578.1"/>
    <property type="match status" value="1"/>
</dbReference>
<feature type="domain" description="CMP/dCMP-type deaminase" evidence="16">
    <location>
        <begin position="1"/>
        <end position="128"/>
    </location>
</feature>
<dbReference type="InterPro" id="IPR050202">
    <property type="entry name" value="Cyt/Deoxycyt_deaminase"/>
</dbReference>
<dbReference type="FunFam" id="3.40.140.10:FF:000008">
    <property type="entry name" value="Cytidine deaminase"/>
    <property type="match status" value="1"/>
</dbReference>
<dbReference type="PANTHER" id="PTHR11644">
    <property type="entry name" value="CYTIDINE DEAMINASE"/>
    <property type="match status" value="1"/>
</dbReference>
<dbReference type="InterPro" id="IPR002125">
    <property type="entry name" value="CMP_dCMP_dom"/>
</dbReference>
<comment type="catalytic activity">
    <reaction evidence="11 15">
        <text>cytidine + H2O + H(+) = uridine + NH4(+)</text>
        <dbReference type="Rhea" id="RHEA:16069"/>
        <dbReference type="ChEBI" id="CHEBI:15377"/>
        <dbReference type="ChEBI" id="CHEBI:15378"/>
        <dbReference type="ChEBI" id="CHEBI:16704"/>
        <dbReference type="ChEBI" id="CHEBI:17562"/>
        <dbReference type="ChEBI" id="CHEBI:28938"/>
        <dbReference type="EC" id="3.5.4.5"/>
    </reaction>
</comment>
<feature type="binding site" evidence="14">
    <location>
        <position position="89"/>
    </location>
    <ligand>
        <name>Zn(2+)</name>
        <dbReference type="ChEBI" id="CHEBI:29105"/>
        <note>catalytic</note>
    </ligand>
</feature>
<protein>
    <recommendedName>
        <fullName evidence="5 15">Cytidine deaminase</fullName>
        <ecNumber evidence="4 15">3.5.4.5</ecNumber>
    </recommendedName>
    <alternativeName>
        <fullName evidence="9 15">Cytidine aminohydrolase</fullName>
    </alternativeName>
</protein>
<dbReference type="InterPro" id="IPR006262">
    <property type="entry name" value="Cyt_deam_tetra"/>
</dbReference>
<dbReference type="PROSITE" id="PS00903">
    <property type="entry name" value="CYT_DCMP_DEAMINASES_1"/>
    <property type="match status" value="1"/>
</dbReference>
<evidence type="ECO:0000256" key="5">
    <source>
        <dbReference type="ARBA" id="ARBA00018266"/>
    </source>
</evidence>
<sequence length="136" mass="14915">MTKEELIQHALHARDRAYVPYSRFPVGAALLLSDGEVVTGCNIENASYGLCNCAERTAIFKAVSEGKRDIQMVAVVADTERPVSPCGMCRQVLAEFCRPETPVILGNLQGDRLETTVHELLPFAFSKEDLDGSKES</sequence>
<comment type="cofactor">
    <cofactor evidence="1 14 15">
        <name>Zn(2+)</name>
        <dbReference type="ChEBI" id="CHEBI:29105"/>
    </cofactor>
</comment>
<name>A0AAV4LAA8_9BACL</name>
<accession>A0AAV4LAA8</accession>
<dbReference type="GO" id="GO:0042802">
    <property type="term" value="F:identical protein binding"/>
    <property type="evidence" value="ECO:0007669"/>
    <property type="project" value="UniProtKB-ARBA"/>
</dbReference>
<dbReference type="PROSITE" id="PS51747">
    <property type="entry name" value="CYT_DCMP_DEAMINASES_2"/>
    <property type="match status" value="1"/>
</dbReference>
<evidence type="ECO:0000256" key="12">
    <source>
        <dbReference type="PIRSR" id="PIRSR606262-1"/>
    </source>
</evidence>
<feature type="binding site" evidence="14">
    <location>
        <position position="53"/>
    </location>
    <ligand>
        <name>Zn(2+)</name>
        <dbReference type="ChEBI" id="CHEBI:29105"/>
        <note>catalytic</note>
    </ligand>
</feature>
<evidence type="ECO:0000256" key="15">
    <source>
        <dbReference type="RuleBase" id="RU364006"/>
    </source>
</evidence>
<dbReference type="GO" id="GO:0072527">
    <property type="term" value="P:pyrimidine-containing compound metabolic process"/>
    <property type="evidence" value="ECO:0007669"/>
    <property type="project" value="UniProtKB-ARBA"/>
</dbReference>
<evidence type="ECO:0000256" key="3">
    <source>
        <dbReference type="ARBA" id="ARBA00006576"/>
    </source>
</evidence>
<evidence type="ECO:0000313" key="18">
    <source>
        <dbReference type="Proteomes" id="UP001057291"/>
    </source>
</evidence>
<comment type="similarity">
    <text evidence="3 15">Belongs to the cytidine and deoxycytidylate deaminase family.</text>
</comment>
<dbReference type="InterPro" id="IPR016192">
    <property type="entry name" value="APOBEC/CMP_deaminase_Zn-bd"/>
</dbReference>
<proteinExistence type="inferred from homology"/>
<evidence type="ECO:0000256" key="2">
    <source>
        <dbReference type="ARBA" id="ARBA00003949"/>
    </source>
</evidence>
<dbReference type="Pfam" id="PF00383">
    <property type="entry name" value="dCMP_cyt_deam_1"/>
    <property type="match status" value="1"/>
</dbReference>
<evidence type="ECO:0000256" key="11">
    <source>
        <dbReference type="ARBA" id="ARBA00049558"/>
    </source>
</evidence>
<feature type="binding site" evidence="13">
    <location>
        <begin position="42"/>
        <end position="48"/>
    </location>
    <ligand>
        <name>substrate</name>
    </ligand>
</feature>
<comment type="catalytic activity">
    <reaction evidence="10 15">
        <text>2'-deoxycytidine + H2O + H(+) = 2'-deoxyuridine + NH4(+)</text>
        <dbReference type="Rhea" id="RHEA:13433"/>
        <dbReference type="ChEBI" id="CHEBI:15377"/>
        <dbReference type="ChEBI" id="CHEBI:15378"/>
        <dbReference type="ChEBI" id="CHEBI:15698"/>
        <dbReference type="ChEBI" id="CHEBI:16450"/>
        <dbReference type="ChEBI" id="CHEBI:28938"/>
        <dbReference type="EC" id="3.5.4.5"/>
    </reaction>
</comment>
<dbReference type="GO" id="GO:0008270">
    <property type="term" value="F:zinc ion binding"/>
    <property type="evidence" value="ECO:0007669"/>
    <property type="project" value="UniProtKB-UniRule"/>
</dbReference>
<comment type="function">
    <text evidence="2 15">This enzyme scavenges exogenous and endogenous cytidine and 2'-deoxycytidine for UMP synthesis.</text>
</comment>
<dbReference type="CDD" id="cd01283">
    <property type="entry name" value="cytidine_deaminase"/>
    <property type="match status" value="1"/>
</dbReference>
<dbReference type="GO" id="GO:0055086">
    <property type="term" value="P:nucleobase-containing small molecule metabolic process"/>
    <property type="evidence" value="ECO:0007669"/>
    <property type="project" value="UniProtKB-ARBA"/>
</dbReference>
<evidence type="ECO:0000256" key="8">
    <source>
        <dbReference type="ARBA" id="ARBA00022833"/>
    </source>
</evidence>
<dbReference type="NCBIfam" id="TIGR01354">
    <property type="entry name" value="cyt_deam_tetra"/>
    <property type="match status" value="1"/>
</dbReference>
<evidence type="ECO:0000256" key="14">
    <source>
        <dbReference type="PIRSR" id="PIRSR606262-3"/>
    </source>
</evidence>
<keyword evidence="7 15" id="KW-0378">Hydrolase</keyword>
<evidence type="ECO:0000256" key="6">
    <source>
        <dbReference type="ARBA" id="ARBA00022723"/>
    </source>
</evidence>
<feature type="active site" description="Proton donor" evidence="12">
    <location>
        <position position="55"/>
    </location>
</feature>
<feature type="binding site" evidence="14">
    <location>
        <position position="86"/>
    </location>
    <ligand>
        <name>Zn(2+)</name>
        <dbReference type="ChEBI" id="CHEBI:29105"/>
        <note>catalytic</note>
    </ligand>
</feature>
<evidence type="ECO:0000256" key="1">
    <source>
        <dbReference type="ARBA" id="ARBA00001947"/>
    </source>
</evidence>
<dbReference type="AlphaFoldDB" id="A0AAV4LAA8"/>
<comment type="caution">
    <text evidence="17">The sequence shown here is derived from an EMBL/GenBank/DDBJ whole genome shotgun (WGS) entry which is preliminary data.</text>
</comment>
<reference evidence="17" key="1">
    <citation type="journal article" date="2023" name="Int. J. Syst. Evol. Microbiol.">
        <title>Collibacillus ludicampi gen. nov., sp. nov., a new soil bacterium of the family Alicyclobacillaceae.</title>
        <authorList>
            <person name="Jojima T."/>
            <person name="Ioku Y."/>
            <person name="Fukuta Y."/>
            <person name="Shirasaka N."/>
            <person name="Matsumura Y."/>
            <person name="Mori M."/>
        </authorList>
    </citation>
    <scope>NUCLEOTIDE SEQUENCE</scope>
    <source>
        <strain evidence="17">TP075</strain>
    </source>
</reference>
<evidence type="ECO:0000256" key="9">
    <source>
        <dbReference type="ARBA" id="ARBA00032005"/>
    </source>
</evidence>
<keyword evidence="8 14" id="KW-0862">Zinc</keyword>
<dbReference type="GO" id="GO:0004126">
    <property type="term" value="F:cytidine deaminase activity"/>
    <property type="evidence" value="ECO:0007669"/>
    <property type="project" value="UniProtKB-UniRule"/>
</dbReference>
<dbReference type="GO" id="GO:0005829">
    <property type="term" value="C:cytosol"/>
    <property type="evidence" value="ECO:0007669"/>
    <property type="project" value="TreeGrafter"/>
</dbReference>
<evidence type="ECO:0000256" key="10">
    <source>
        <dbReference type="ARBA" id="ARBA00049252"/>
    </source>
</evidence>
<dbReference type="Proteomes" id="UP001057291">
    <property type="component" value="Unassembled WGS sequence"/>
</dbReference>
<dbReference type="RefSeq" id="WP_282198011.1">
    <property type="nucleotide sequence ID" value="NZ_BOQE01000001.1"/>
</dbReference>
<dbReference type="EC" id="3.5.4.5" evidence="4 15"/>
<dbReference type="InterPro" id="IPR016193">
    <property type="entry name" value="Cytidine_deaminase-like"/>
</dbReference>
<organism evidence="17 18">
    <name type="scientific">Collibacillus ludicampi</name>
    <dbReference type="NCBI Taxonomy" id="2771369"/>
    <lineage>
        <taxon>Bacteria</taxon>
        <taxon>Bacillati</taxon>
        <taxon>Bacillota</taxon>
        <taxon>Bacilli</taxon>
        <taxon>Bacillales</taxon>
        <taxon>Alicyclobacillaceae</taxon>
        <taxon>Collibacillus</taxon>
    </lineage>
</organism>
<evidence type="ECO:0000256" key="13">
    <source>
        <dbReference type="PIRSR" id="PIRSR606262-2"/>
    </source>
</evidence>
<dbReference type="SUPFAM" id="SSF53927">
    <property type="entry name" value="Cytidine deaminase-like"/>
    <property type="match status" value="1"/>
</dbReference>